<keyword evidence="2" id="KW-1185">Reference proteome</keyword>
<reference evidence="1 2" key="1">
    <citation type="submission" date="2020-04" db="EMBL/GenBank/DDBJ databases">
        <authorList>
            <person name="Alioto T."/>
            <person name="Alioto T."/>
            <person name="Gomez Garrido J."/>
        </authorList>
    </citation>
    <scope>NUCLEOTIDE SEQUENCE [LARGE SCALE GENOMIC DNA]</scope>
</reference>
<comment type="caution">
    <text evidence="1">The sequence shown here is derived from an EMBL/GenBank/DDBJ whole genome shotgun (WGS) entry which is preliminary data.</text>
</comment>
<proteinExistence type="predicted"/>
<dbReference type="Proteomes" id="UP000494165">
    <property type="component" value="Unassembled WGS sequence"/>
</dbReference>
<protein>
    <submittedName>
        <fullName evidence="1">Uncharacterized protein</fullName>
    </submittedName>
</protein>
<name>A0A8S1D5K9_9INSE</name>
<evidence type="ECO:0000313" key="1">
    <source>
        <dbReference type="EMBL" id="CAB3378122.1"/>
    </source>
</evidence>
<gene>
    <name evidence="1" type="ORF">CLODIP_2_CD03069</name>
</gene>
<evidence type="ECO:0000313" key="2">
    <source>
        <dbReference type="Proteomes" id="UP000494165"/>
    </source>
</evidence>
<sequence length="83" mass="9557">MWAYKHSGTSIRKAKRCFRWSNPLKGRKKMVSPVNMDQFYGAAETPLDEFIIALRLRTRSLTLAKIRSHILLMQSACSSQLSK</sequence>
<dbReference type="AlphaFoldDB" id="A0A8S1D5K9"/>
<organism evidence="1 2">
    <name type="scientific">Cloeon dipterum</name>
    <dbReference type="NCBI Taxonomy" id="197152"/>
    <lineage>
        <taxon>Eukaryota</taxon>
        <taxon>Metazoa</taxon>
        <taxon>Ecdysozoa</taxon>
        <taxon>Arthropoda</taxon>
        <taxon>Hexapoda</taxon>
        <taxon>Insecta</taxon>
        <taxon>Pterygota</taxon>
        <taxon>Palaeoptera</taxon>
        <taxon>Ephemeroptera</taxon>
        <taxon>Pisciforma</taxon>
        <taxon>Baetidae</taxon>
        <taxon>Cloeon</taxon>
    </lineage>
</organism>
<dbReference type="EMBL" id="CADEPI010000158">
    <property type="protein sequence ID" value="CAB3378122.1"/>
    <property type="molecule type" value="Genomic_DNA"/>
</dbReference>
<accession>A0A8S1D5K9</accession>